<keyword evidence="4 6" id="KW-1133">Transmembrane helix</keyword>
<organism evidence="8 9">
    <name type="scientific">Azospirillum lipoferum</name>
    <dbReference type="NCBI Taxonomy" id="193"/>
    <lineage>
        <taxon>Bacteria</taxon>
        <taxon>Pseudomonadati</taxon>
        <taxon>Pseudomonadota</taxon>
        <taxon>Alphaproteobacteria</taxon>
        <taxon>Rhodospirillales</taxon>
        <taxon>Azospirillaceae</taxon>
        <taxon>Azospirillum</taxon>
    </lineage>
</organism>
<name>A0A5A9GGK4_AZOLI</name>
<evidence type="ECO:0000259" key="7">
    <source>
        <dbReference type="PROSITE" id="PS50850"/>
    </source>
</evidence>
<sequence length="457" mass="49439">MQEQLGAADAGATVQSERSLERTVMRKVNSRLVLILFITYIFNYLDRTNIGLAKLQMQPDLNLSEAAFGLGAGLFFIGYVLFEVPSNLILYRVGARIWIARIAATWGLAAIATAFAQGEWSFYALRFLLGVAEAGLVPGVLLYITQWIPTSHRAGVIGLFYLAVPVSTLIGAPFSGWLMGFSPFGLSGWQFMLIIEGIPSILIAWFIFRYLTNTPEEATWLNAEERGWLVRRLAQDRAAEGEASHKLGSTLSAATDIRVLGFAAIFFSMVIPIYALSFFLPTILKEISHGSYSTFQIGWLTAIPYAFASLGLVLIARSSDVRNERVLHYSAFATLGAAGFCLSALTLSTAPVIAFLGFCIGAVGCISTLPSFWATIPELLTGRGAAGGIALICAIGNIAGFVSPYMIALVRGENPDFSRTAIAIVVSGAFLLLAAIIMVLVGHSIRQQRLKRRTSVA</sequence>
<feature type="transmembrane region" description="Helical" evidence="6">
    <location>
        <begin position="156"/>
        <end position="177"/>
    </location>
</feature>
<keyword evidence="9" id="KW-1185">Reference proteome</keyword>
<dbReference type="FunFam" id="1.20.1250.20:FF:000018">
    <property type="entry name" value="MFS transporter permease"/>
    <property type="match status" value="1"/>
</dbReference>
<evidence type="ECO:0000313" key="8">
    <source>
        <dbReference type="EMBL" id="KAA0592824.1"/>
    </source>
</evidence>
<dbReference type="CDD" id="cd17319">
    <property type="entry name" value="MFS_ExuT_GudP_like"/>
    <property type="match status" value="1"/>
</dbReference>
<feature type="transmembrane region" description="Helical" evidence="6">
    <location>
        <begin position="28"/>
        <end position="46"/>
    </location>
</feature>
<feature type="transmembrane region" description="Helical" evidence="6">
    <location>
        <begin position="420"/>
        <end position="443"/>
    </location>
</feature>
<protein>
    <submittedName>
        <fullName evidence="8">MFS transporter</fullName>
    </submittedName>
</protein>
<keyword evidence="3 6" id="KW-0812">Transmembrane</keyword>
<feature type="transmembrane region" description="Helical" evidence="6">
    <location>
        <begin position="385"/>
        <end position="408"/>
    </location>
</feature>
<keyword evidence="5 6" id="KW-0472">Membrane</keyword>
<dbReference type="GO" id="GO:0022857">
    <property type="term" value="F:transmembrane transporter activity"/>
    <property type="evidence" value="ECO:0007669"/>
    <property type="project" value="InterPro"/>
</dbReference>
<evidence type="ECO:0000313" key="9">
    <source>
        <dbReference type="Proteomes" id="UP000324927"/>
    </source>
</evidence>
<evidence type="ECO:0000256" key="5">
    <source>
        <dbReference type="ARBA" id="ARBA00023136"/>
    </source>
</evidence>
<dbReference type="PANTHER" id="PTHR43791:SF36">
    <property type="entry name" value="TRANSPORTER, PUTATIVE (AFU_ORTHOLOGUE AFUA_6G08340)-RELATED"/>
    <property type="match status" value="1"/>
</dbReference>
<dbReference type="InterPro" id="IPR020846">
    <property type="entry name" value="MFS_dom"/>
</dbReference>
<evidence type="ECO:0000256" key="4">
    <source>
        <dbReference type="ARBA" id="ARBA00022989"/>
    </source>
</evidence>
<dbReference type="PANTHER" id="PTHR43791">
    <property type="entry name" value="PERMEASE-RELATED"/>
    <property type="match status" value="1"/>
</dbReference>
<dbReference type="AlphaFoldDB" id="A0A5A9GGK4"/>
<dbReference type="InterPro" id="IPR036259">
    <property type="entry name" value="MFS_trans_sf"/>
</dbReference>
<feature type="transmembrane region" description="Helical" evidence="6">
    <location>
        <begin position="66"/>
        <end position="91"/>
    </location>
</feature>
<feature type="transmembrane region" description="Helical" evidence="6">
    <location>
        <begin position="296"/>
        <end position="315"/>
    </location>
</feature>
<feature type="transmembrane region" description="Helical" evidence="6">
    <location>
        <begin position="123"/>
        <end position="144"/>
    </location>
</feature>
<feature type="transmembrane region" description="Helical" evidence="6">
    <location>
        <begin position="327"/>
        <end position="347"/>
    </location>
</feature>
<feature type="transmembrane region" description="Helical" evidence="6">
    <location>
        <begin position="353"/>
        <end position="373"/>
    </location>
</feature>
<dbReference type="InterPro" id="IPR011701">
    <property type="entry name" value="MFS"/>
</dbReference>
<evidence type="ECO:0000256" key="1">
    <source>
        <dbReference type="ARBA" id="ARBA00004141"/>
    </source>
</evidence>
<evidence type="ECO:0000256" key="6">
    <source>
        <dbReference type="SAM" id="Phobius"/>
    </source>
</evidence>
<evidence type="ECO:0000256" key="2">
    <source>
        <dbReference type="ARBA" id="ARBA00022448"/>
    </source>
</evidence>
<feature type="transmembrane region" description="Helical" evidence="6">
    <location>
        <begin position="259"/>
        <end position="284"/>
    </location>
</feature>
<feature type="transmembrane region" description="Helical" evidence="6">
    <location>
        <begin position="98"/>
        <end position="117"/>
    </location>
</feature>
<comment type="subcellular location">
    <subcellularLocation>
        <location evidence="1">Membrane</location>
        <topology evidence="1">Multi-pass membrane protein</topology>
    </subcellularLocation>
</comment>
<feature type="transmembrane region" description="Helical" evidence="6">
    <location>
        <begin position="189"/>
        <end position="208"/>
    </location>
</feature>
<dbReference type="GO" id="GO:0016020">
    <property type="term" value="C:membrane"/>
    <property type="evidence" value="ECO:0007669"/>
    <property type="project" value="UniProtKB-SubCell"/>
</dbReference>
<evidence type="ECO:0000256" key="3">
    <source>
        <dbReference type="ARBA" id="ARBA00022692"/>
    </source>
</evidence>
<feature type="domain" description="Major facilitator superfamily (MFS) profile" evidence="7">
    <location>
        <begin position="32"/>
        <end position="446"/>
    </location>
</feature>
<proteinExistence type="predicted"/>
<reference evidence="8 9" key="1">
    <citation type="submission" date="2019-08" db="EMBL/GenBank/DDBJ databases">
        <authorList>
            <person name="Grouzdev D."/>
            <person name="Tikhonova E."/>
            <person name="Kravchenko I."/>
        </authorList>
    </citation>
    <scope>NUCLEOTIDE SEQUENCE [LARGE SCALE GENOMIC DNA]</scope>
    <source>
        <strain evidence="8 9">59b</strain>
    </source>
</reference>
<keyword evidence="2" id="KW-0813">Transport</keyword>
<comment type="caution">
    <text evidence="8">The sequence shown here is derived from an EMBL/GenBank/DDBJ whole genome shotgun (WGS) entry which is preliminary data.</text>
</comment>
<accession>A0A5A9GGK4</accession>
<gene>
    <name evidence="8" type="ORF">FZ942_27060</name>
</gene>
<dbReference type="Proteomes" id="UP000324927">
    <property type="component" value="Unassembled WGS sequence"/>
</dbReference>
<dbReference type="SUPFAM" id="SSF103473">
    <property type="entry name" value="MFS general substrate transporter"/>
    <property type="match status" value="1"/>
</dbReference>
<dbReference type="PROSITE" id="PS50850">
    <property type="entry name" value="MFS"/>
    <property type="match status" value="1"/>
</dbReference>
<dbReference type="OrthoDB" id="9773957at2"/>
<dbReference type="EMBL" id="VTTN01000014">
    <property type="protein sequence ID" value="KAA0592824.1"/>
    <property type="molecule type" value="Genomic_DNA"/>
</dbReference>
<dbReference type="Gene3D" id="1.20.1250.20">
    <property type="entry name" value="MFS general substrate transporter like domains"/>
    <property type="match status" value="2"/>
</dbReference>
<dbReference type="Pfam" id="PF07690">
    <property type="entry name" value="MFS_1"/>
    <property type="match status" value="1"/>
</dbReference>